<reference evidence="2 3" key="1">
    <citation type="submission" date="2019-09" db="EMBL/GenBank/DDBJ databases">
        <title>Genome sequence and assembly of Adhaeribacter sp.</title>
        <authorList>
            <person name="Chhetri G."/>
        </authorList>
    </citation>
    <scope>NUCLEOTIDE SEQUENCE [LARGE SCALE GENOMIC DNA]</scope>
    <source>
        <strain evidence="2 3">DK36</strain>
    </source>
</reference>
<evidence type="ECO:0000313" key="2">
    <source>
        <dbReference type="EMBL" id="KAA5549047.1"/>
    </source>
</evidence>
<keyword evidence="3" id="KW-1185">Reference proteome</keyword>
<evidence type="ECO:0000256" key="1">
    <source>
        <dbReference type="SAM" id="SignalP"/>
    </source>
</evidence>
<comment type="caution">
    <text evidence="2">The sequence shown here is derived from an EMBL/GenBank/DDBJ whole genome shotgun (WGS) entry which is preliminary data.</text>
</comment>
<evidence type="ECO:0008006" key="4">
    <source>
        <dbReference type="Google" id="ProtNLM"/>
    </source>
</evidence>
<dbReference type="RefSeq" id="WP_150086043.1">
    <property type="nucleotide sequence ID" value="NZ_VWSF01000001.1"/>
</dbReference>
<dbReference type="AlphaFoldDB" id="A0A5M6DNI0"/>
<keyword evidence="1" id="KW-0732">Signal</keyword>
<dbReference type="PROSITE" id="PS51257">
    <property type="entry name" value="PROKAR_LIPOPROTEIN"/>
    <property type="match status" value="1"/>
</dbReference>
<sequence>MKNTYLNRFMLLFLVWAFSFSACTQKEDAVMPQENCDTLAVVQYVPSCGLQLLLENNQVVVPVNASYAYGPTNELVFKIKDFPVQVGQQIIIGYKKSYVEMGATPCNVAGYGHNNLVDITCIAGIEQDI</sequence>
<protein>
    <recommendedName>
        <fullName evidence="4">DUF4377 domain-containing protein</fullName>
    </recommendedName>
</protein>
<dbReference type="EMBL" id="VWSF01000001">
    <property type="protein sequence ID" value="KAA5549047.1"/>
    <property type="molecule type" value="Genomic_DNA"/>
</dbReference>
<accession>A0A5M6DNI0</accession>
<evidence type="ECO:0000313" key="3">
    <source>
        <dbReference type="Proteomes" id="UP000323426"/>
    </source>
</evidence>
<proteinExistence type="predicted"/>
<feature type="signal peptide" evidence="1">
    <location>
        <begin position="1"/>
        <end position="21"/>
    </location>
</feature>
<gene>
    <name evidence="2" type="ORF">F0145_00125</name>
</gene>
<organism evidence="2 3">
    <name type="scientific">Adhaeribacter rhizoryzae</name>
    <dbReference type="NCBI Taxonomy" id="2607907"/>
    <lineage>
        <taxon>Bacteria</taxon>
        <taxon>Pseudomonadati</taxon>
        <taxon>Bacteroidota</taxon>
        <taxon>Cytophagia</taxon>
        <taxon>Cytophagales</taxon>
        <taxon>Hymenobacteraceae</taxon>
        <taxon>Adhaeribacter</taxon>
    </lineage>
</organism>
<name>A0A5M6DNI0_9BACT</name>
<feature type="chain" id="PRO_5024308862" description="DUF4377 domain-containing protein" evidence="1">
    <location>
        <begin position="22"/>
        <end position="129"/>
    </location>
</feature>
<dbReference type="Proteomes" id="UP000323426">
    <property type="component" value="Unassembled WGS sequence"/>
</dbReference>